<evidence type="ECO:0000256" key="1">
    <source>
        <dbReference type="ARBA" id="ARBA00010871"/>
    </source>
</evidence>
<evidence type="ECO:0000256" key="3">
    <source>
        <dbReference type="PROSITE-ProRule" id="PRU00409"/>
    </source>
</evidence>
<feature type="domain" description="ATP-grasp" evidence="4">
    <location>
        <begin position="120"/>
        <end position="328"/>
    </location>
</feature>
<evidence type="ECO:0000313" key="6">
    <source>
        <dbReference type="Proteomes" id="UP000784880"/>
    </source>
</evidence>
<evidence type="ECO:0000259" key="4">
    <source>
        <dbReference type="PROSITE" id="PS50975"/>
    </source>
</evidence>
<dbReference type="PANTHER" id="PTHR23132:SF23">
    <property type="entry name" value="D-ALANINE--D-ALANINE LIGASE B"/>
    <property type="match status" value="1"/>
</dbReference>
<keyword evidence="6" id="KW-1185">Reference proteome</keyword>
<keyword evidence="2" id="KW-0436">Ligase</keyword>
<protein>
    <recommendedName>
        <fullName evidence="4">ATP-grasp domain-containing protein</fullName>
    </recommendedName>
</protein>
<name>A0ABS6JJN1_9BACI</name>
<dbReference type="Proteomes" id="UP000784880">
    <property type="component" value="Unassembled WGS sequence"/>
</dbReference>
<proteinExistence type="inferred from homology"/>
<comment type="caution">
    <text evidence="5">The sequence shown here is derived from an EMBL/GenBank/DDBJ whole genome shotgun (WGS) entry which is preliminary data.</text>
</comment>
<dbReference type="InterPro" id="IPR011095">
    <property type="entry name" value="Dala_Dala_lig_C"/>
</dbReference>
<dbReference type="RefSeq" id="WP_217067897.1">
    <property type="nucleotide sequence ID" value="NZ_JAHQCS010000151.1"/>
</dbReference>
<accession>A0ABS6JJN1</accession>
<dbReference type="InterPro" id="IPR011761">
    <property type="entry name" value="ATP-grasp"/>
</dbReference>
<keyword evidence="3" id="KW-0547">Nucleotide-binding</keyword>
<organism evidence="5 6">
    <name type="scientific">Evansella tamaricis</name>
    <dbReference type="NCBI Taxonomy" id="2069301"/>
    <lineage>
        <taxon>Bacteria</taxon>
        <taxon>Bacillati</taxon>
        <taxon>Bacillota</taxon>
        <taxon>Bacilli</taxon>
        <taxon>Bacillales</taxon>
        <taxon>Bacillaceae</taxon>
        <taxon>Evansella</taxon>
    </lineage>
</organism>
<dbReference type="Pfam" id="PF07478">
    <property type="entry name" value="Dala_Dala_lig_C"/>
    <property type="match status" value="1"/>
</dbReference>
<evidence type="ECO:0000313" key="5">
    <source>
        <dbReference type="EMBL" id="MBU9713748.1"/>
    </source>
</evidence>
<evidence type="ECO:0000256" key="2">
    <source>
        <dbReference type="ARBA" id="ARBA00022598"/>
    </source>
</evidence>
<reference evidence="5 6" key="1">
    <citation type="submission" date="2021-06" db="EMBL/GenBank/DDBJ databases">
        <title>Bacillus sp. RD4P76, an endophyte from a halophyte.</title>
        <authorList>
            <person name="Sun J.-Q."/>
        </authorList>
    </citation>
    <scope>NUCLEOTIDE SEQUENCE [LARGE SCALE GENOMIC DNA]</scope>
    <source>
        <strain evidence="5 6">CGMCC 1.15917</strain>
    </source>
</reference>
<comment type="similarity">
    <text evidence="1">Belongs to the D-alanine--D-alanine ligase family.</text>
</comment>
<dbReference type="PROSITE" id="PS50975">
    <property type="entry name" value="ATP_GRASP"/>
    <property type="match status" value="1"/>
</dbReference>
<keyword evidence="3" id="KW-0067">ATP-binding</keyword>
<dbReference type="PANTHER" id="PTHR23132">
    <property type="entry name" value="D-ALANINE--D-ALANINE LIGASE"/>
    <property type="match status" value="1"/>
</dbReference>
<gene>
    <name evidence="5" type="ORF">KS419_18630</name>
</gene>
<sequence length="361" mass="40250">MSNKMLFIYNHVSRQNMTEELKECASDITVSTIKNALSLLSYDVISINLMNEQQLRETIEYHSPITCAFVIAEGFLSEPSSLYDGSGALSIRQILESYSIPYTHSTPKTMEFCRNKDLTYKILGETEILIPKFISFSSPHLTEKEMIEAEISVGYPMFIKPAGGGNSLGIDELSICENRNDLVKKIGQLQELFGEQPILMESYISGSEFTVAVVGNASPTVLPIIEFPNDVQVRSHAVKAGEYEKRDSFRLLSPHEGKGSEIAEIALKVYQGIQGKDMIRLDLKMDQFGNLFVIDVNGTPSLSSKGSVAYMIETLDISMEDFLGYMVYEVTRGKSFVSEHVEEVWKSVSKKLISVDAQVVA</sequence>
<dbReference type="EMBL" id="JAHQCS010000151">
    <property type="protein sequence ID" value="MBU9713748.1"/>
    <property type="molecule type" value="Genomic_DNA"/>
</dbReference>